<evidence type="ECO:0000313" key="3">
    <source>
        <dbReference type="Proteomes" id="UP000653730"/>
    </source>
</evidence>
<comment type="caution">
    <text evidence="2">The sequence shown here is derived from an EMBL/GenBank/DDBJ whole genome shotgun (WGS) entry which is preliminary data.</text>
</comment>
<feature type="domain" description="PhnB-like" evidence="1">
    <location>
        <begin position="144"/>
        <end position="266"/>
    </location>
</feature>
<protein>
    <submittedName>
        <fullName evidence="2">VOC family protein</fullName>
    </submittedName>
</protein>
<dbReference type="CDD" id="cd06588">
    <property type="entry name" value="PhnB_like"/>
    <property type="match status" value="2"/>
</dbReference>
<dbReference type="Pfam" id="PF06983">
    <property type="entry name" value="3-dmu-9_3-mt"/>
    <property type="match status" value="2"/>
</dbReference>
<reference evidence="2 3" key="1">
    <citation type="submission" date="2020-09" db="EMBL/GenBank/DDBJ databases">
        <title>Sinomicrobium weinanense sp. nov., a halophilic bacteria isolated from saline-alkali soil.</title>
        <authorList>
            <person name="Wu P."/>
            <person name="Ren H."/>
            <person name="Mei Y."/>
            <person name="Liang Y."/>
            <person name="Chen Z."/>
        </authorList>
    </citation>
    <scope>NUCLEOTIDE SEQUENCE [LARGE SCALE GENOMIC DNA]</scope>
    <source>
        <strain evidence="2 3">FJxs</strain>
    </source>
</reference>
<feature type="domain" description="PhnB-like" evidence="1">
    <location>
        <begin position="7"/>
        <end position="134"/>
    </location>
</feature>
<dbReference type="AlphaFoldDB" id="A0A926JTU2"/>
<dbReference type="RefSeq" id="WP_187966508.1">
    <property type="nucleotide sequence ID" value="NZ_JACVDC010000056.1"/>
</dbReference>
<dbReference type="SUPFAM" id="SSF54593">
    <property type="entry name" value="Glyoxalase/Bleomycin resistance protein/Dihydroxybiphenyl dioxygenase"/>
    <property type="match status" value="2"/>
</dbReference>
<keyword evidence="3" id="KW-1185">Reference proteome</keyword>
<evidence type="ECO:0000313" key="2">
    <source>
        <dbReference type="EMBL" id="MBC9797375.1"/>
    </source>
</evidence>
<dbReference type="Proteomes" id="UP000653730">
    <property type="component" value="Unassembled WGS sequence"/>
</dbReference>
<evidence type="ECO:0000259" key="1">
    <source>
        <dbReference type="Pfam" id="PF06983"/>
    </source>
</evidence>
<name>A0A926JTU2_9FLAO</name>
<proteinExistence type="predicted"/>
<gene>
    <name evidence="2" type="ORF">IBL28_15480</name>
</gene>
<dbReference type="InterPro" id="IPR028973">
    <property type="entry name" value="PhnB-like"/>
</dbReference>
<dbReference type="EMBL" id="JACVDC010000056">
    <property type="protein sequence ID" value="MBC9797375.1"/>
    <property type="molecule type" value="Genomic_DNA"/>
</dbReference>
<organism evidence="2 3">
    <name type="scientific">Sinomicrobium weinanense</name>
    <dbReference type="NCBI Taxonomy" id="2842200"/>
    <lineage>
        <taxon>Bacteria</taxon>
        <taxon>Pseudomonadati</taxon>
        <taxon>Bacteroidota</taxon>
        <taxon>Flavobacteriia</taxon>
        <taxon>Flavobacteriales</taxon>
        <taxon>Flavobacteriaceae</taxon>
        <taxon>Sinomicrobium</taxon>
    </lineage>
</organism>
<dbReference type="Gene3D" id="3.30.720.110">
    <property type="match status" value="1"/>
</dbReference>
<dbReference type="PANTHER" id="PTHR33990">
    <property type="entry name" value="PROTEIN YJDN-RELATED"/>
    <property type="match status" value="1"/>
</dbReference>
<dbReference type="Gene3D" id="3.10.180.10">
    <property type="entry name" value="2,3-Dihydroxybiphenyl 1,2-Dioxygenase, domain 1"/>
    <property type="match status" value="1"/>
</dbReference>
<dbReference type="InterPro" id="IPR029068">
    <property type="entry name" value="Glyas_Bleomycin-R_OHBP_Dase"/>
</dbReference>
<sequence>METNSTQKIIPNLWFDMEAEEAARFYTSLFKNSGIGLITRYGKEGFEFHQKPVGTVMTMEFEIEGYKFVALNGGPQFKLNPSVSFFVTCETEAETDRLWKSLSDKGAVLMPLDKYPWSGKYGFVQDRYGLTWQISLGKISDVGQKITPCLLFVNKHLGQAEAALQQYTKIFDSSVVDGILKYGPGEEASEGMVRHAQFSLLGEKFMVMDGAGEHPFVFNEAISFIVNCKDQEEIDYYWDRLSEGGDEKAQVCGWLKDRFGVSWQVIPEILPQMFGGDDPKRVNRMTQALFQMKKLDIRKLKEAYDYDESHV</sequence>
<accession>A0A926JTU2</accession>
<dbReference type="Gene3D" id="3.30.720.100">
    <property type="match status" value="1"/>
</dbReference>